<evidence type="ECO:0000313" key="2">
    <source>
        <dbReference type="Proteomes" id="UP001556636"/>
    </source>
</evidence>
<name>A0ABV3RVE0_9GAMM</name>
<accession>A0ABV3RVE0</accession>
<sequence>MWIFLIGALVLIALVFGWGFFEYQFERVVLYPQTNVAVELCVEKNKTDNVSTAIIEKLCAAAESKPITATNGGLSGRASPSAESGGYFEGFVTNDFKEYIVTGYDIAVDHYQVDKTQLDSEEELDVPSPQRNTYSVRNIWLEPEKTDQFKSFGEDSNLIPDMSIYENDAVDFSWYITNVEGVQISIR</sequence>
<dbReference type="RefSeq" id="WP_367950942.1">
    <property type="nucleotide sequence ID" value="NZ_JBAKFG010000001.1"/>
</dbReference>
<organism evidence="1 2">
    <name type="scientific">Spiribacter roseus</name>
    <dbReference type="NCBI Taxonomy" id="1855875"/>
    <lineage>
        <taxon>Bacteria</taxon>
        <taxon>Pseudomonadati</taxon>
        <taxon>Pseudomonadota</taxon>
        <taxon>Gammaproteobacteria</taxon>
        <taxon>Chromatiales</taxon>
        <taxon>Ectothiorhodospiraceae</taxon>
        <taxon>Spiribacter</taxon>
    </lineage>
</organism>
<reference evidence="1 2" key="1">
    <citation type="submission" date="2024-02" db="EMBL/GenBank/DDBJ databases">
        <title>New especies of Spiribacter isolated from saline water.</title>
        <authorList>
            <person name="Leon M.J."/>
            <person name="De La Haba R."/>
            <person name="Sanchez-Porro C."/>
            <person name="Ventosa A."/>
        </authorList>
    </citation>
    <scope>NUCLEOTIDE SEQUENCE [LARGE SCALE GENOMIC DNA]</scope>
    <source>
        <strain evidence="2">ag22IC6-196</strain>
    </source>
</reference>
<dbReference type="Proteomes" id="UP001556636">
    <property type="component" value="Unassembled WGS sequence"/>
</dbReference>
<comment type="caution">
    <text evidence="1">The sequence shown here is derived from an EMBL/GenBank/DDBJ whole genome shotgun (WGS) entry which is preliminary data.</text>
</comment>
<dbReference type="EMBL" id="JBAKFG010000001">
    <property type="protein sequence ID" value="MEX0372109.1"/>
    <property type="molecule type" value="Genomic_DNA"/>
</dbReference>
<proteinExistence type="predicted"/>
<gene>
    <name evidence="1" type="ORF">V6X51_01515</name>
</gene>
<keyword evidence="2" id="KW-1185">Reference proteome</keyword>
<evidence type="ECO:0000313" key="1">
    <source>
        <dbReference type="EMBL" id="MEX0372109.1"/>
    </source>
</evidence>
<protein>
    <submittedName>
        <fullName evidence="1">Uncharacterized protein</fullName>
    </submittedName>
</protein>